<accession>A0A7N2R771</accession>
<reference evidence="1 2" key="1">
    <citation type="journal article" date="2016" name="G3 (Bethesda)">
        <title>First Draft Assembly and Annotation of the Genome of a California Endemic Oak Quercus lobata Nee (Fagaceae).</title>
        <authorList>
            <person name="Sork V.L."/>
            <person name="Fitz-Gibbon S.T."/>
            <person name="Puiu D."/>
            <person name="Crepeau M."/>
            <person name="Gugger P.F."/>
            <person name="Sherman R."/>
            <person name="Stevens K."/>
            <person name="Langley C.H."/>
            <person name="Pellegrini M."/>
            <person name="Salzberg S.L."/>
        </authorList>
    </citation>
    <scope>NUCLEOTIDE SEQUENCE [LARGE SCALE GENOMIC DNA]</scope>
    <source>
        <strain evidence="1 2">cv. SW786</strain>
    </source>
</reference>
<dbReference type="InterPro" id="IPR008949">
    <property type="entry name" value="Isoprenoid_synthase_dom_sf"/>
</dbReference>
<dbReference type="Gramene" id="QL06p052160:mrna">
    <property type="protein sequence ID" value="QL06p052160:mrna"/>
    <property type="gene ID" value="QL06p052160"/>
</dbReference>
<organism evidence="1 2">
    <name type="scientific">Quercus lobata</name>
    <name type="common">Valley oak</name>
    <dbReference type="NCBI Taxonomy" id="97700"/>
    <lineage>
        <taxon>Eukaryota</taxon>
        <taxon>Viridiplantae</taxon>
        <taxon>Streptophyta</taxon>
        <taxon>Embryophyta</taxon>
        <taxon>Tracheophyta</taxon>
        <taxon>Spermatophyta</taxon>
        <taxon>Magnoliopsida</taxon>
        <taxon>eudicotyledons</taxon>
        <taxon>Gunneridae</taxon>
        <taxon>Pentapetalae</taxon>
        <taxon>rosids</taxon>
        <taxon>fabids</taxon>
        <taxon>Fagales</taxon>
        <taxon>Fagaceae</taxon>
        <taxon>Quercus</taxon>
    </lineage>
</organism>
<sequence length="66" mass="7696">MEKLPDYMKLCFYVLNNTLNEIALDTLKEQRTSHPFLPEKNSKSRSDELLALHELLSGYHYVVLNA</sequence>
<dbReference type="InParanoid" id="A0A7N2R771"/>
<dbReference type="AlphaFoldDB" id="A0A7N2R771"/>
<proteinExistence type="predicted"/>
<keyword evidence="2" id="KW-1185">Reference proteome</keyword>
<protein>
    <submittedName>
        <fullName evidence="1">Uncharacterized protein</fullName>
    </submittedName>
</protein>
<dbReference type="EMBL" id="LRBV02000006">
    <property type="status" value="NOT_ANNOTATED_CDS"/>
    <property type="molecule type" value="Genomic_DNA"/>
</dbReference>
<reference evidence="1" key="2">
    <citation type="submission" date="2021-01" db="UniProtKB">
        <authorList>
            <consortium name="EnsemblPlants"/>
        </authorList>
    </citation>
    <scope>IDENTIFICATION</scope>
</reference>
<dbReference type="Proteomes" id="UP000594261">
    <property type="component" value="Chromosome 6"/>
</dbReference>
<evidence type="ECO:0000313" key="2">
    <source>
        <dbReference type="Proteomes" id="UP000594261"/>
    </source>
</evidence>
<dbReference type="EnsemblPlants" id="QL06p052160:mrna">
    <property type="protein sequence ID" value="QL06p052160:mrna"/>
    <property type="gene ID" value="QL06p052160"/>
</dbReference>
<name>A0A7N2R771_QUELO</name>
<evidence type="ECO:0000313" key="1">
    <source>
        <dbReference type="EnsemblPlants" id="QL06p052160:mrna"/>
    </source>
</evidence>
<dbReference type="Gene3D" id="1.10.600.10">
    <property type="entry name" value="Farnesyl Diphosphate Synthase"/>
    <property type="match status" value="1"/>
</dbReference>